<evidence type="ECO:0000313" key="4">
    <source>
        <dbReference type="EMBL" id="KAL2613414.1"/>
    </source>
</evidence>
<evidence type="ECO:0000259" key="3">
    <source>
        <dbReference type="PROSITE" id="PS50846"/>
    </source>
</evidence>
<comment type="caution">
    <text evidence="4">The sequence shown here is derived from an EMBL/GenBank/DDBJ whole genome shotgun (WGS) entry which is preliminary data.</text>
</comment>
<evidence type="ECO:0000313" key="5">
    <source>
        <dbReference type="Proteomes" id="UP001605036"/>
    </source>
</evidence>
<dbReference type="Gene3D" id="3.30.70.100">
    <property type="match status" value="1"/>
</dbReference>
<keyword evidence="1" id="KW-0479">Metal-binding</keyword>
<gene>
    <name evidence="4" type="ORF">R1flu_025106</name>
</gene>
<dbReference type="EMBL" id="JBHFFA010000007">
    <property type="protein sequence ID" value="KAL2613414.1"/>
    <property type="molecule type" value="Genomic_DNA"/>
</dbReference>
<reference evidence="4 5" key="1">
    <citation type="submission" date="2024-09" db="EMBL/GenBank/DDBJ databases">
        <title>Chromosome-scale assembly of Riccia fluitans.</title>
        <authorList>
            <person name="Paukszto L."/>
            <person name="Sawicki J."/>
            <person name="Karawczyk K."/>
            <person name="Piernik-Szablinska J."/>
            <person name="Szczecinska M."/>
            <person name="Mazdziarz M."/>
        </authorList>
    </citation>
    <scope>NUCLEOTIDE SEQUENCE [LARGE SCALE GENOMIC DNA]</scope>
    <source>
        <strain evidence="4">Rf_01</strain>
        <tissue evidence="4">Aerial parts of the thallus</tissue>
    </source>
</reference>
<dbReference type="PANTHER" id="PTHR22814:SF336">
    <property type="entry name" value="HEAVY METAL-ASSOCIATED ISOPRENYLATED PLANT PROTEIN 23"/>
    <property type="match status" value="1"/>
</dbReference>
<dbReference type="PANTHER" id="PTHR22814">
    <property type="entry name" value="COPPER TRANSPORT PROTEIN ATOX1-RELATED"/>
    <property type="match status" value="1"/>
</dbReference>
<dbReference type="AlphaFoldDB" id="A0ABD1XWT4"/>
<dbReference type="InterPro" id="IPR006121">
    <property type="entry name" value="HMA_dom"/>
</dbReference>
<organism evidence="4 5">
    <name type="scientific">Riccia fluitans</name>
    <dbReference type="NCBI Taxonomy" id="41844"/>
    <lineage>
        <taxon>Eukaryota</taxon>
        <taxon>Viridiplantae</taxon>
        <taxon>Streptophyta</taxon>
        <taxon>Embryophyta</taxon>
        <taxon>Marchantiophyta</taxon>
        <taxon>Marchantiopsida</taxon>
        <taxon>Marchantiidae</taxon>
        <taxon>Marchantiales</taxon>
        <taxon>Ricciaceae</taxon>
        <taxon>Riccia</taxon>
    </lineage>
</organism>
<feature type="domain" description="HMA" evidence="3">
    <location>
        <begin position="65"/>
        <end position="128"/>
    </location>
</feature>
<feature type="region of interest" description="Disordered" evidence="2">
    <location>
        <begin position="46"/>
        <end position="65"/>
    </location>
</feature>
<evidence type="ECO:0000256" key="1">
    <source>
        <dbReference type="ARBA" id="ARBA00022723"/>
    </source>
</evidence>
<dbReference type="Proteomes" id="UP001605036">
    <property type="component" value="Unassembled WGS sequence"/>
</dbReference>
<dbReference type="SUPFAM" id="SSF55008">
    <property type="entry name" value="HMA, heavy metal-associated domain"/>
    <property type="match status" value="1"/>
</dbReference>
<dbReference type="GO" id="GO:0046872">
    <property type="term" value="F:metal ion binding"/>
    <property type="evidence" value="ECO:0007669"/>
    <property type="project" value="UniProtKB-KW"/>
</dbReference>
<name>A0ABD1XWT4_9MARC</name>
<proteinExistence type="predicted"/>
<dbReference type="PROSITE" id="PS50846">
    <property type="entry name" value="HMA_2"/>
    <property type="match status" value="1"/>
</dbReference>
<accession>A0ABD1XWT4</accession>
<keyword evidence="5" id="KW-1185">Reference proteome</keyword>
<evidence type="ECO:0000256" key="2">
    <source>
        <dbReference type="SAM" id="MobiDB-lite"/>
    </source>
</evidence>
<dbReference type="InterPro" id="IPR036163">
    <property type="entry name" value="HMA_dom_sf"/>
</dbReference>
<dbReference type="Pfam" id="PF00403">
    <property type="entry name" value="HMA"/>
    <property type="match status" value="1"/>
</dbReference>
<sequence length="131" mass="14938">MMTFADSLFQTIPTIYNQLFCDECEPVWILNSEEVQLKENVYPQYYPPLPEPPKPPPPPPAPEPPKPTVVRVPMCCIDCEERLVSNLKDLTGIETLTCDYTEEKVVVTGPIAPEDVLSACRRLFKHSEMWT</sequence>
<protein>
    <recommendedName>
        <fullName evidence="3">HMA domain-containing protein</fullName>
    </recommendedName>
</protein>